<sequence>MKIINAPILGGEVRPEETTCLPKTFRLGERRVAYYPDDMALHLLDGGERALER</sequence>
<gene>
    <name evidence="1" type="ORF">LCGC14_2605930</name>
</gene>
<organism evidence="1">
    <name type="scientific">marine sediment metagenome</name>
    <dbReference type="NCBI Taxonomy" id="412755"/>
    <lineage>
        <taxon>unclassified sequences</taxon>
        <taxon>metagenomes</taxon>
        <taxon>ecological metagenomes</taxon>
    </lineage>
</organism>
<evidence type="ECO:0000313" key="1">
    <source>
        <dbReference type="EMBL" id="KKL05449.1"/>
    </source>
</evidence>
<dbReference type="AlphaFoldDB" id="A0A0F9A797"/>
<feature type="non-terminal residue" evidence="1">
    <location>
        <position position="53"/>
    </location>
</feature>
<comment type="caution">
    <text evidence="1">The sequence shown here is derived from an EMBL/GenBank/DDBJ whole genome shotgun (WGS) entry which is preliminary data.</text>
</comment>
<name>A0A0F9A797_9ZZZZ</name>
<dbReference type="EMBL" id="LAZR01044112">
    <property type="protein sequence ID" value="KKL05449.1"/>
    <property type="molecule type" value="Genomic_DNA"/>
</dbReference>
<reference evidence="1" key="1">
    <citation type="journal article" date="2015" name="Nature">
        <title>Complex archaea that bridge the gap between prokaryotes and eukaryotes.</title>
        <authorList>
            <person name="Spang A."/>
            <person name="Saw J.H."/>
            <person name="Jorgensen S.L."/>
            <person name="Zaremba-Niedzwiedzka K."/>
            <person name="Martijn J."/>
            <person name="Lind A.E."/>
            <person name="van Eijk R."/>
            <person name="Schleper C."/>
            <person name="Guy L."/>
            <person name="Ettema T.J."/>
        </authorList>
    </citation>
    <scope>NUCLEOTIDE SEQUENCE</scope>
</reference>
<protein>
    <submittedName>
        <fullName evidence="1">Uncharacterized protein</fullName>
    </submittedName>
</protein>
<proteinExistence type="predicted"/>
<accession>A0A0F9A797</accession>